<reference evidence="2 3" key="1">
    <citation type="journal article" date="2012" name="Science">
        <title>The Paleozoic origin of enzymatic lignin decomposition reconstructed from 31 fungal genomes.</title>
        <authorList>
            <person name="Floudas D."/>
            <person name="Binder M."/>
            <person name="Riley R."/>
            <person name="Barry K."/>
            <person name="Blanchette R.A."/>
            <person name="Henrissat B."/>
            <person name="Martinez A.T."/>
            <person name="Otillar R."/>
            <person name="Spatafora J.W."/>
            <person name="Yadav J.S."/>
            <person name="Aerts A."/>
            <person name="Benoit I."/>
            <person name="Boyd A."/>
            <person name="Carlson A."/>
            <person name="Copeland A."/>
            <person name="Coutinho P.M."/>
            <person name="de Vries R.P."/>
            <person name="Ferreira P."/>
            <person name="Findley K."/>
            <person name="Foster B."/>
            <person name="Gaskell J."/>
            <person name="Glotzer D."/>
            <person name="Gorecki P."/>
            <person name="Heitman J."/>
            <person name="Hesse C."/>
            <person name="Hori C."/>
            <person name="Igarashi K."/>
            <person name="Jurgens J.A."/>
            <person name="Kallen N."/>
            <person name="Kersten P."/>
            <person name="Kohler A."/>
            <person name="Kuees U."/>
            <person name="Kumar T.K.A."/>
            <person name="Kuo A."/>
            <person name="LaButti K."/>
            <person name="Larrondo L.F."/>
            <person name="Lindquist E."/>
            <person name="Ling A."/>
            <person name="Lombard V."/>
            <person name="Lucas S."/>
            <person name="Lundell T."/>
            <person name="Martin R."/>
            <person name="McLaughlin D.J."/>
            <person name="Morgenstern I."/>
            <person name="Morin E."/>
            <person name="Murat C."/>
            <person name="Nagy L.G."/>
            <person name="Nolan M."/>
            <person name="Ohm R.A."/>
            <person name="Patyshakuliyeva A."/>
            <person name="Rokas A."/>
            <person name="Ruiz-Duenas F.J."/>
            <person name="Sabat G."/>
            <person name="Salamov A."/>
            <person name="Samejima M."/>
            <person name="Schmutz J."/>
            <person name="Slot J.C."/>
            <person name="St John F."/>
            <person name="Stenlid J."/>
            <person name="Sun H."/>
            <person name="Sun S."/>
            <person name="Syed K."/>
            <person name="Tsang A."/>
            <person name="Wiebenga A."/>
            <person name="Young D."/>
            <person name="Pisabarro A."/>
            <person name="Eastwood D.C."/>
            <person name="Martin F."/>
            <person name="Cullen D."/>
            <person name="Grigoriev I.V."/>
            <person name="Hibbett D.S."/>
        </authorList>
    </citation>
    <scope>NUCLEOTIDE SEQUENCE [LARGE SCALE GENOMIC DNA]</scope>
    <source>
        <strain evidence="2 3">MD-104</strain>
    </source>
</reference>
<evidence type="ECO:0000313" key="3">
    <source>
        <dbReference type="Proteomes" id="UP000218811"/>
    </source>
</evidence>
<accession>A0A2H3JWH9</accession>
<sequence>MSSAPAMAIEPNRSPENPAPADDDGRSDTSSELTEIDQDEFPRYFDERGGRLFHSHGRSPYPLPVDAAEQHRLNRQHALLHRILGRHIIDPVTQVLERRSSGQRCVVDIGTGTGRWVMDMAAQFPQVRFYGLDIVPIQTRHPLPNVMFEMHDLADRTRYLTASIDFVHARDIQLAIQDYPGLVAEAARILRPGGLFVSCEWDVFPSMSMSNGDVPVHVSAPRTHRFFRITHDFLRENGIPLVGRSVEGILQASNAFTNVHVERFRVPIGGWHPELQRPGRRMRQLLGVYATSVKVSMVGRNLMSEADGQALVQGLLDETEAVHGIVHTINVVYAWRAGA</sequence>
<dbReference type="Pfam" id="PF13489">
    <property type="entry name" value="Methyltransf_23"/>
    <property type="match status" value="1"/>
</dbReference>
<evidence type="ECO:0000313" key="2">
    <source>
        <dbReference type="EMBL" id="PCH43259.1"/>
    </source>
</evidence>
<dbReference type="GO" id="GO:0008168">
    <property type="term" value="F:methyltransferase activity"/>
    <property type="evidence" value="ECO:0007669"/>
    <property type="project" value="UniProtKB-KW"/>
</dbReference>
<dbReference type="AlphaFoldDB" id="A0A2H3JWH9"/>
<gene>
    <name evidence="2" type="ORF">WOLCODRAFT_103313</name>
</gene>
<dbReference type="PANTHER" id="PTHR43591">
    <property type="entry name" value="METHYLTRANSFERASE"/>
    <property type="match status" value="1"/>
</dbReference>
<name>A0A2H3JWH9_WOLCO</name>
<feature type="region of interest" description="Disordered" evidence="1">
    <location>
        <begin position="1"/>
        <end position="41"/>
    </location>
</feature>
<evidence type="ECO:0000256" key="1">
    <source>
        <dbReference type="SAM" id="MobiDB-lite"/>
    </source>
</evidence>
<keyword evidence="2" id="KW-0808">Transferase</keyword>
<dbReference type="CDD" id="cd02440">
    <property type="entry name" value="AdoMet_MTases"/>
    <property type="match status" value="1"/>
</dbReference>
<dbReference type="Gene3D" id="3.40.50.150">
    <property type="entry name" value="Vaccinia Virus protein VP39"/>
    <property type="match status" value="1"/>
</dbReference>
<keyword evidence="2" id="KW-0489">Methyltransferase</keyword>
<dbReference type="OrthoDB" id="2013972at2759"/>
<dbReference type="Proteomes" id="UP000218811">
    <property type="component" value="Unassembled WGS sequence"/>
</dbReference>
<organism evidence="2 3">
    <name type="scientific">Wolfiporia cocos (strain MD-104)</name>
    <name type="common">Brown rot fungus</name>
    <dbReference type="NCBI Taxonomy" id="742152"/>
    <lineage>
        <taxon>Eukaryota</taxon>
        <taxon>Fungi</taxon>
        <taxon>Dikarya</taxon>
        <taxon>Basidiomycota</taxon>
        <taxon>Agaricomycotina</taxon>
        <taxon>Agaricomycetes</taxon>
        <taxon>Polyporales</taxon>
        <taxon>Phaeolaceae</taxon>
        <taxon>Wolfiporia</taxon>
    </lineage>
</organism>
<protein>
    <submittedName>
        <fullName evidence="2">S-adenosyl-L-methionine-dependent methyltransferase</fullName>
    </submittedName>
</protein>
<dbReference type="PANTHER" id="PTHR43591:SF105">
    <property type="entry name" value="METHYLTRANSFERASE DOMAIN-CONTAINING PROTEIN-RELATED"/>
    <property type="match status" value="1"/>
</dbReference>
<keyword evidence="3" id="KW-1185">Reference proteome</keyword>
<dbReference type="GO" id="GO:0032259">
    <property type="term" value="P:methylation"/>
    <property type="evidence" value="ECO:0007669"/>
    <property type="project" value="UniProtKB-KW"/>
</dbReference>
<dbReference type="InterPro" id="IPR029063">
    <property type="entry name" value="SAM-dependent_MTases_sf"/>
</dbReference>
<proteinExistence type="predicted"/>
<dbReference type="OMA" id="CEKIGRT"/>
<dbReference type="STRING" id="742152.A0A2H3JWH9"/>
<dbReference type="SUPFAM" id="SSF53335">
    <property type="entry name" value="S-adenosyl-L-methionine-dependent methyltransferases"/>
    <property type="match status" value="1"/>
</dbReference>
<dbReference type="EMBL" id="KB468135">
    <property type="protein sequence ID" value="PCH43259.1"/>
    <property type="molecule type" value="Genomic_DNA"/>
</dbReference>